<evidence type="ECO:0000313" key="2">
    <source>
        <dbReference type="Proteomes" id="UP000249661"/>
    </source>
</evidence>
<evidence type="ECO:0000313" key="1">
    <source>
        <dbReference type="EMBL" id="RAH66362.1"/>
    </source>
</evidence>
<protein>
    <submittedName>
        <fullName evidence="1">Uncharacterized protein</fullName>
    </submittedName>
</protein>
<organism evidence="1 2">
    <name type="scientific">Aspergillus aculeatinus CBS 121060</name>
    <dbReference type="NCBI Taxonomy" id="1448322"/>
    <lineage>
        <taxon>Eukaryota</taxon>
        <taxon>Fungi</taxon>
        <taxon>Dikarya</taxon>
        <taxon>Ascomycota</taxon>
        <taxon>Pezizomycotina</taxon>
        <taxon>Eurotiomycetes</taxon>
        <taxon>Eurotiomycetidae</taxon>
        <taxon>Eurotiales</taxon>
        <taxon>Aspergillaceae</taxon>
        <taxon>Aspergillus</taxon>
        <taxon>Aspergillus subgen. Circumdati</taxon>
    </lineage>
</organism>
<dbReference type="EMBL" id="KZ824983">
    <property type="protein sequence ID" value="RAH66362.1"/>
    <property type="molecule type" value="Genomic_DNA"/>
</dbReference>
<dbReference type="Proteomes" id="UP000249661">
    <property type="component" value="Unassembled WGS sequence"/>
</dbReference>
<keyword evidence="2" id="KW-1185">Reference proteome</keyword>
<gene>
    <name evidence="1" type="ORF">BO66DRAFT_331690</name>
</gene>
<proteinExistence type="predicted"/>
<sequence>HISGKPGSGKSTLMKYICQHKATEKHLKLWSTNKALVLARSFFWKHGRTLQSFRGLVRGLLHSILSQWLELIPLLFPKQWQAALSGLRPVIDDDHEVFEAFRKLRETDSVSLTHRIAIFIDGIDEFEGNRAHMIESLKDWISCRSADVKICVASREDIDLQEAFKTGPMLRLHEVTHEDILSFLYPKMGTSDQKQRLETEIAYKSEGVFLWVKLTIQRVEHSILSGDALEDRRKRLGSLPNELEDLCMAISVAIDRDEPKSAYSMILMALY</sequence>
<feature type="non-terminal residue" evidence="1">
    <location>
        <position position="1"/>
    </location>
</feature>
<accession>A0ACD1GY11</accession>
<reference evidence="1" key="1">
    <citation type="submission" date="2018-02" db="EMBL/GenBank/DDBJ databases">
        <title>The genomes of Aspergillus section Nigri reveals drivers in fungal speciation.</title>
        <authorList>
            <consortium name="DOE Joint Genome Institute"/>
            <person name="Vesth T.C."/>
            <person name="Nybo J."/>
            <person name="Theobald S."/>
            <person name="Brandl J."/>
            <person name="Frisvad J.C."/>
            <person name="Nielsen K.F."/>
            <person name="Lyhne E.K."/>
            <person name="Kogle M.E."/>
            <person name="Kuo A."/>
            <person name="Riley R."/>
            <person name="Clum A."/>
            <person name="Nolan M."/>
            <person name="Lipzen A."/>
            <person name="Salamov A."/>
            <person name="Henrissat B."/>
            <person name="Wiebenga A."/>
            <person name="De vries R.P."/>
            <person name="Grigoriev I.V."/>
            <person name="Mortensen U.H."/>
            <person name="Andersen M.R."/>
            <person name="Baker S.E."/>
        </authorList>
    </citation>
    <scope>NUCLEOTIDE SEQUENCE</scope>
    <source>
        <strain evidence="1">CBS 121060</strain>
    </source>
</reference>
<name>A0ACD1GY11_9EURO</name>